<comment type="caution">
    <text evidence="9">Lacks conserved residue(s) required for the propagation of feature annotation.</text>
</comment>
<gene>
    <name evidence="9" type="primary">cobD</name>
    <name evidence="10" type="ORF">B0X71_15220</name>
</gene>
<sequence length="321" mass="35195">MVSHIFAIAAGFLLDRLIGDPPGWPHPVRWIGTLIARLTKRWNRPPHAFRNGFFLVLTVTAAATGIAASIVWAASAVHWMAGFAAETLLIASGLAQKSLRDAAADVYHPLAAQDFGTAREKLSWIVGRDTRELDESEIVRGVVETVSENTSDGVTAPLFWAFLLGAPGIWLYKAVNTCDSMVGYKNEAFQHFGFASAKLDDVLNYVPSRLTGALLLLATRNERQLTIRQRFTEWMRDARKHPSPNSGWLEAATAVQLGIRLGGTNTYNGAPSVRAHMGTLVFPLEAKHIPQTVTHMHRVSLLFLLIFALGGLCIEFAGPWS</sequence>
<dbReference type="GO" id="GO:0005886">
    <property type="term" value="C:plasma membrane"/>
    <property type="evidence" value="ECO:0007669"/>
    <property type="project" value="UniProtKB-SubCell"/>
</dbReference>
<evidence type="ECO:0000256" key="4">
    <source>
        <dbReference type="ARBA" id="ARBA00022475"/>
    </source>
</evidence>
<keyword evidence="8 9" id="KW-0472">Membrane</keyword>
<keyword evidence="5 9" id="KW-0169">Cobalamin biosynthesis</keyword>
<evidence type="ECO:0000313" key="10">
    <source>
        <dbReference type="EMBL" id="AQQ55155.1"/>
    </source>
</evidence>
<evidence type="ECO:0000256" key="7">
    <source>
        <dbReference type="ARBA" id="ARBA00022989"/>
    </source>
</evidence>
<evidence type="ECO:0000256" key="8">
    <source>
        <dbReference type="ARBA" id="ARBA00023136"/>
    </source>
</evidence>
<name>A0A1Q2L3W7_9BACL</name>
<keyword evidence="6 9" id="KW-0812">Transmembrane</keyword>
<dbReference type="KEGG" id="pmar:B0X71_15220"/>
<reference evidence="10 11" key="1">
    <citation type="submission" date="2017-02" db="EMBL/GenBank/DDBJ databases">
        <title>The complete genomic sequence of a novel cold adapted crude oil-degrading bacterium Planococcus qaidamina Y42.</title>
        <authorList>
            <person name="Yang R."/>
        </authorList>
    </citation>
    <scope>NUCLEOTIDE SEQUENCE [LARGE SCALE GENOMIC DNA]</scope>
    <source>
        <strain evidence="10 11">Y42</strain>
    </source>
</reference>
<dbReference type="AlphaFoldDB" id="A0A1Q2L3W7"/>
<dbReference type="RefSeq" id="WP_077591029.1">
    <property type="nucleotide sequence ID" value="NZ_CP019640.1"/>
</dbReference>
<evidence type="ECO:0000256" key="5">
    <source>
        <dbReference type="ARBA" id="ARBA00022573"/>
    </source>
</evidence>
<evidence type="ECO:0000256" key="9">
    <source>
        <dbReference type="HAMAP-Rule" id="MF_00024"/>
    </source>
</evidence>
<keyword evidence="11" id="KW-1185">Reference proteome</keyword>
<accession>A0A1Q2L3W7</accession>
<dbReference type="OrthoDB" id="9811967at2"/>
<keyword evidence="4 9" id="KW-1003">Cell membrane</keyword>
<dbReference type="Gene3D" id="3.40.50.450">
    <property type="match status" value="1"/>
</dbReference>
<feature type="transmembrane region" description="Helical" evidence="9">
    <location>
        <begin position="52"/>
        <end position="74"/>
    </location>
</feature>
<dbReference type="NCBIfam" id="TIGR00380">
    <property type="entry name" value="cobal_cbiB"/>
    <property type="match status" value="1"/>
</dbReference>
<comment type="function">
    <text evidence="9">Converts cobyric acid to cobinamide by the addition of aminopropanol on the F carboxylic group.</text>
</comment>
<evidence type="ECO:0000313" key="11">
    <source>
        <dbReference type="Proteomes" id="UP000188184"/>
    </source>
</evidence>
<dbReference type="Pfam" id="PF03186">
    <property type="entry name" value="CobD_Cbib"/>
    <property type="match status" value="1"/>
</dbReference>
<organism evidence="10 11">
    <name type="scientific">Planococcus lenghuensis</name>
    <dbReference type="NCBI Taxonomy" id="2213202"/>
    <lineage>
        <taxon>Bacteria</taxon>
        <taxon>Bacillati</taxon>
        <taxon>Bacillota</taxon>
        <taxon>Bacilli</taxon>
        <taxon>Bacillales</taxon>
        <taxon>Caryophanaceae</taxon>
        <taxon>Planococcus</taxon>
    </lineage>
</organism>
<evidence type="ECO:0000256" key="1">
    <source>
        <dbReference type="ARBA" id="ARBA00004651"/>
    </source>
</evidence>
<dbReference type="UniPathway" id="UPA00148"/>
<keyword evidence="7 9" id="KW-1133">Transmembrane helix</keyword>
<comment type="similarity">
    <text evidence="3 9">Belongs to the CobD/CbiB family.</text>
</comment>
<dbReference type="Proteomes" id="UP000188184">
    <property type="component" value="Chromosome"/>
</dbReference>
<evidence type="ECO:0000256" key="6">
    <source>
        <dbReference type="ARBA" id="ARBA00022692"/>
    </source>
</evidence>
<proteinExistence type="inferred from homology"/>
<comment type="subcellular location">
    <subcellularLocation>
        <location evidence="1 9">Cell membrane</location>
        <topology evidence="1 9">Multi-pass membrane protein</topology>
    </subcellularLocation>
</comment>
<dbReference type="PANTHER" id="PTHR34308">
    <property type="entry name" value="COBALAMIN BIOSYNTHESIS PROTEIN CBIB"/>
    <property type="match status" value="1"/>
</dbReference>
<dbReference type="GO" id="GO:0048472">
    <property type="term" value="F:threonine-phosphate decarboxylase activity"/>
    <property type="evidence" value="ECO:0007669"/>
    <property type="project" value="InterPro"/>
</dbReference>
<evidence type="ECO:0000256" key="3">
    <source>
        <dbReference type="ARBA" id="ARBA00006263"/>
    </source>
</evidence>
<comment type="pathway">
    <text evidence="2 9">Cofactor biosynthesis; adenosylcobalamin biosynthesis.</text>
</comment>
<dbReference type="InterPro" id="IPR004485">
    <property type="entry name" value="Cobalamin_biosynth_CobD/CbiB"/>
</dbReference>
<protein>
    <recommendedName>
        <fullName evidence="9">Cobalamin biosynthesis protein CobD</fullName>
    </recommendedName>
</protein>
<dbReference type="PANTHER" id="PTHR34308:SF1">
    <property type="entry name" value="COBALAMIN BIOSYNTHESIS PROTEIN CBIB"/>
    <property type="match status" value="1"/>
</dbReference>
<evidence type="ECO:0000256" key="2">
    <source>
        <dbReference type="ARBA" id="ARBA00004953"/>
    </source>
</evidence>
<feature type="transmembrane region" description="Helical" evidence="9">
    <location>
        <begin position="299"/>
        <end position="318"/>
    </location>
</feature>
<dbReference type="HAMAP" id="MF_00024">
    <property type="entry name" value="CobD_CbiB"/>
    <property type="match status" value="1"/>
</dbReference>
<dbReference type="EMBL" id="CP019640">
    <property type="protein sequence ID" value="AQQ55155.1"/>
    <property type="molecule type" value="Genomic_DNA"/>
</dbReference>
<dbReference type="GO" id="GO:0015420">
    <property type="term" value="F:ABC-type vitamin B12 transporter activity"/>
    <property type="evidence" value="ECO:0007669"/>
    <property type="project" value="UniProtKB-UniRule"/>
</dbReference>
<dbReference type="GO" id="GO:0009236">
    <property type="term" value="P:cobalamin biosynthetic process"/>
    <property type="evidence" value="ECO:0007669"/>
    <property type="project" value="UniProtKB-UniRule"/>
</dbReference>